<dbReference type="AlphaFoldDB" id="Q2SUS2"/>
<keyword evidence="2" id="KW-1185">Reference proteome</keyword>
<evidence type="ECO:0000313" key="1">
    <source>
        <dbReference type="EMBL" id="ABC36760.1"/>
    </source>
</evidence>
<dbReference type="Proteomes" id="UP000001930">
    <property type="component" value="Chromosome I"/>
</dbReference>
<gene>
    <name evidence="1" type="ordered locus">BTH_I2815</name>
</gene>
<name>Q2SUS2_BURTA</name>
<dbReference type="EMBL" id="CP000086">
    <property type="protein sequence ID" value="ABC36760.1"/>
    <property type="molecule type" value="Genomic_DNA"/>
</dbReference>
<evidence type="ECO:0000313" key="2">
    <source>
        <dbReference type="Proteomes" id="UP000001930"/>
    </source>
</evidence>
<proteinExistence type="predicted"/>
<accession>Q2SUS2</accession>
<organism evidence="1 2">
    <name type="scientific">Burkholderia thailandensis (strain ATCC 700388 / DSM 13276 / CCUG 48851 / CIP 106301 / E264)</name>
    <dbReference type="NCBI Taxonomy" id="271848"/>
    <lineage>
        <taxon>Bacteria</taxon>
        <taxon>Pseudomonadati</taxon>
        <taxon>Pseudomonadota</taxon>
        <taxon>Betaproteobacteria</taxon>
        <taxon>Burkholderiales</taxon>
        <taxon>Burkholderiaceae</taxon>
        <taxon>Burkholderia</taxon>
        <taxon>pseudomallei group</taxon>
    </lineage>
</organism>
<dbReference type="Pfam" id="PF11174">
    <property type="entry name" value="DUF2970"/>
    <property type="match status" value="1"/>
</dbReference>
<reference evidence="1 2" key="1">
    <citation type="journal article" date="2005" name="BMC Genomics">
        <title>Bacterial genome adaptation to niches: divergence of the potential virulence genes in three Burkholderia species of different survival strategies.</title>
        <authorList>
            <person name="Kim H.S."/>
            <person name="Schell M.A."/>
            <person name="Yu Y."/>
            <person name="Ulrich R.L."/>
            <person name="Sarria S.H."/>
            <person name="Nierman W.C."/>
            <person name="DeShazer D."/>
        </authorList>
    </citation>
    <scope>NUCLEOTIDE SEQUENCE [LARGE SCALE GENOMIC DNA]</scope>
    <source>
        <strain evidence="2">ATCC 700388 / DSM 13276 / CCUG 48851 / CIP 106301 / E264</strain>
    </source>
</reference>
<protein>
    <submittedName>
        <fullName evidence="1">Membrane protein</fullName>
    </submittedName>
</protein>
<dbReference type="HOGENOM" id="CLU_180692_3_0_4"/>
<sequence length="76" mass="8602">MARRVDEPRWRRMAIGLTRMMRMVLWSFFGVRKGAEHQADLASVKLPWVPVMAILLAACFGGVLFAIARIATAVMR</sequence>
<dbReference type="KEGG" id="bte:BTH_I2815"/>
<dbReference type="InterPro" id="IPR021344">
    <property type="entry name" value="DUF2970"/>
</dbReference>